<dbReference type="AlphaFoldDB" id="A0A179G325"/>
<accession>A0A179G325</accession>
<dbReference type="Proteomes" id="UP000078397">
    <property type="component" value="Unassembled WGS sequence"/>
</dbReference>
<dbReference type="RefSeq" id="XP_018148365.1">
    <property type="nucleotide sequence ID" value="XM_018280340.1"/>
</dbReference>
<proteinExistence type="predicted"/>
<dbReference type="KEGG" id="pchm:VFPPC_00293"/>
<keyword evidence="2" id="KW-1185">Reference proteome</keyword>
<reference evidence="1 2" key="1">
    <citation type="journal article" date="2016" name="PLoS Pathog.">
        <title>Biosynthesis of antibiotic leucinostatins in bio-control fungus Purpureocillium lilacinum and their inhibition on phytophthora revealed by genome mining.</title>
        <authorList>
            <person name="Wang G."/>
            <person name="Liu Z."/>
            <person name="Lin R."/>
            <person name="Li E."/>
            <person name="Mao Z."/>
            <person name="Ling J."/>
            <person name="Yang Y."/>
            <person name="Yin W.B."/>
            <person name="Xie B."/>
        </authorList>
    </citation>
    <scope>NUCLEOTIDE SEQUENCE [LARGE SCALE GENOMIC DNA]</scope>
    <source>
        <strain evidence="1">170</strain>
    </source>
</reference>
<name>A0A179G325_METCM</name>
<evidence type="ECO:0000313" key="2">
    <source>
        <dbReference type="Proteomes" id="UP000078397"/>
    </source>
</evidence>
<gene>
    <name evidence="1" type="ORF">VFPPC_00293</name>
</gene>
<dbReference type="EMBL" id="LSBJ02000001">
    <property type="protein sequence ID" value="OAQ72282.1"/>
    <property type="molecule type" value="Genomic_DNA"/>
</dbReference>
<evidence type="ECO:0000313" key="1">
    <source>
        <dbReference type="EMBL" id="OAQ72282.1"/>
    </source>
</evidence>
<sequence length="117" mass="13176">MFRLYAWHVACSPVFLGSSKAQFGSPRLVGDDRICQENSLVPPHSTKYKVTGLSEKIPSEVHCKAAHGKNSKYWTRDILCQSCWQLGCRDYQSHHRSREGPDCLQLFPVSHGVDGQS</sequence>
<comment type="caution">
    <text evidence="1">The sequence shown here is derived from an EMBL/GenBank/DDBJ whole genome shotgun (WGS) entry which is preliminary data.</text>
</comment>
<protein>
    <submittedName>
        <fullName evidence="1">Uncharacterized protein</fullName>
    </submittedName>
</protein>
<organism evidence="1 2">
    <name type="scientific">Pochonia chlamydosporia 170</name>
    <dbReference type="NCBI Taxonomy" id="1380566"/>
    <lineage>
        <taxon>Eukaryota</taxon>
        <taxon>Fungi</taxon>
        <taxon>Dikarya</taxon>
        <taxon>Ascomycota</taxon>
        <taxon>Pezizomycotina</taxon>
        <taxon>Sordariomycetes</taxon>
        <taxon>Hypocreomycetidae</taxon>
        <taxon>Hypocreales</taxon>
        <taxon>Clavicipitaceae</taxon>
        <taxon>Pochonia</taxon>
    </lineage>
</organism>
<dbReference type="GeneID" id="28844334"/>